<comment type="cofactor">
    <cofactor evidence="1">
        <name>Mg(2+)</name>
        <dbReference type="ChEBI" id="CHEBI:18420"/>
    </cofactor>
</comment>
<keyword evidence="4" id="KW-0119">Carbohydrate metabolism</keyword>
<dbReference type="CDD" id="cd07505">
    <property type="entry name" value="HAD_BPGM-like"/>
    <property type="match status" value="1"/>
</dbReference>
<dbReference type="InterPro" id="IPR006439">
    <property type="entry name" value="HAD-SF_hydro_IA"/>
</dbReference>
<sequence length="461" mass="52891">MTKLVIFDLDGVLIDSKDYHFDALNTALAKVGEQYVISRQEHVSIYDGLPTRPKLELLTKNKGLPVEHYDQIWQDKQEETLRVFDEEVRKDYELMGYFQQLKDQGYSIAVASNSIRNTVKIILLRLGVLEFIDLYISNEDVYRNKPFPEMYWKCMIRLGALPRDTVIIEDSHIGRQGAIDSKCHLVAVNDRKDLNQDKIDKIKTILNDTKKKKIPWRSEKMNVLVPMAGAGSRFAKVGYTFPKPLIEVKGKPMIQVVVEGLNVEATYTYVVQKEHYEKYNLQYLLNLLTPNCNIVQVDGLTEGAACTTLLAKEFIDNDEPLILTNSDQLILWDSNETLYAFNNDNVDGGIVTFPATHPKWSFAKLGDDGYVSEVAEKKPISDHATAGIYYWKRGSDYVKYAEQMIEKNVRTNNEFYVCPVYNEAIEDGKKIRIKEIGTEDMWGLGTPEDLNYFLENYKGEV</sequence>
<feature type="domain" description="Nucleotidyl transferase" evidence="5">
    <location>
        <begin position="228"/>
        <end position="415"/>
    </location>
</feature>
<protein>
    <recommendedName>
        <fullName evidence="5">Nucleotidyl transferase domain-containing protein</fullName>
    </recommendedName>
</protein>
<dbReference type="KEGG" id="vg:65115466"/>
<dbReference type="RefSeq" id="YP_010097799.1">
    <property type="nucleotide sequence ID" value="NC_055761.1"/>
</dbReference>
<dbReference type="Gene3D" id="3.90.550.10">
    <property type="entry name" value="Spore Coat Polysaccharide Biosynthesis Protein SpsA, Chain A"/>
    <property type="match status" value="1"/>
</dbReference>
<dbReference type="InterPro" id="IPR005835">
    <property type="entry name" value="NTP_transferase_dom"/>
</dbReference>
<dbReference type="PANTHER" id="PTHR46193:SF18">
    <property type="entry name" value="HEXITOL PHOSPHATASE B"/>
    <property type="match status" value="1"/>
</dbReference>
<accession>A0A346FKF3</accession>
<dbReference type="PANTHER" id="PTHR46193">
    <property type="entry name" value="6-PHOSPHOGLUCONATE PHOSPHATASE"/>
    <property type="match status" value="1"/>
</dbReference>
<dbReference type="GO" id="GO:0003824">
    <property type="term" value="F:catalytic activity"/>
    <property type="evidence" value="ECO:0007669"/>
    <property type="project" value="UniProtKB-ARBA"/>
</dbReference>
<dbReference type="CDD" id="cd04183">
    <property type="entry name" value="GT2_BcE_like"/>
    <property type="match status" value="1"/>
</dbReference>
<dbReference type="GeneID" id="65115466"/>
<evidence type="ECO:0000313" key="7">
    <source>
        <dbReference type="Proteomes" id="UP000259950"/>
    </source>
</evidence>
<keyword evidence="3" id="KW-0460">Magnesium</keyword>
<dbReference type="Gene3D" id="1.10.150.240">
    <property type="entry name" value="Putative phosphatase, domain 2"/>
    <property type="match status" value="1"/>
</dbReference>
<evidence type="ECO:0000259" key="5">
    <source>
        <dbReference type="Pfam" id="PF00483"/>
    </source>
</evidence>
<dbReference type="InterPro" id="IPR041492">
    <property type="entry name" value="HAD_2"/>
</dbReference>
<evidence type="ECO:0000256" key="3">
    <source>
        <dbReference type="ARBA" id="ARBA00022842"/>
    </source>
</evidence>
<reference evidence="6" key="1">
    <citation type="submission" date="2018-07" db="EMBL/GenBank/DDBJ databases">
        <title>Complete genome sequence of the cyanophage S-PRM1 isolated from Singapore coastal waters.</title>
        <authorList>
            <person name="Chenard C."/>
            <person name="Kolundzija S."/>
            <person name="Lauro F.M."/>
        </authorList>
    </citation>
    <scope>NUCLEOTIDE SEQUENCE [LARGE SCALE GENOMIC DNA]</scope>
</reference>
<dbReference type="PRINTS" id="PR00413">
    <property type="entry name" value="HADHALOGNASE"/>
</dbReference>
<evidence type="ECO:0000256" key="1">
    <source>
        <dbReference type="ARBA" id="ARBA00001946"/>
    </source>
</evidence>
<dbReference type="SUPFAM" id="SSF56784">
    <property type="entry name" value="HAD-like"/>
    <property type="match status" value="1"/>
</dbReference>
<organism evidence="6">
    <name type="scientific">Synechococcus virus S-PRM1</name>
    <dbReference type="NCBI Taxonomy" id="2100130"/>
    <lineage>
        <taxon>Viruses</taxon>
        <taxon>Duplodnaviria</taxon>
        <taxon>Heunggongvirae</taxon>
        <taxon>Uroviricota</taxon>
        <taxon>Caudoviricetes</taxon>
        <taxon>Pantevenvirales</taxon>
        <taxon>Kyanoviridae</taxon>
        <taxon>Makelovirus</taxon>
        <taxon>Makelovirus prm1</taxon>
    </lineage>
</organism>
<dbReference type="SFLD" id="SFLDS00003">
    <property type="entry name" value="Haloacid_Dehalogenase"/>
    <property type="match status" value="1"/>
</dbReference>
<dbReference type="Pfam" id="PF13419">
    <property type="entry name" value="HAD_2"/>
    <property type="match status" value="1"/>
</dbReference>
<evidence type="ECO:0000256" key="4">
    <source>
        <dbReference type="ARBA" id="ARBA00023277"/>
    </source>
</evidence>
<dbReference type="EMBL" id="MH629685">
    <property type="protein sequence ID" value="AXN58458.1"/>
    <property type="molecule type" value="Genomic_DNA"/>
</dbReference>
<dbReference type="Gene3D" id="3.40.50.1000">
    <property type="entry name" value="HAD superfamily/HAD-like"/>
    <property type="match status" value="1"/>
</dbReference>
<dbReference type="InterPro" id="IPR036412">
    <property type="entry name" value="HAD-like_sf"/>
</dbReference>
<dbReference type="GO" id="GO:0046872">
    <property type="term" value="F:metal ion binding"/>
    <property type="evidence" value="ECO:0007669"/>
    <property type="project" value="UniProtKB-KW"/>
</dbReference>
<dbReference type="SFLD" id="SFLDG01129">
    <property type="entry name" value="C1.5:_HAD__Beta-PGM__Phosphata"/>
    <property type="match status" value="1"/>
</dbReference>
<keyword evidence="7" id="KW-1185">Reference proteome</keyword>
<dbReference type="SUPFAM" id="SSF53448">
    <property type="entry name" value="Nucleotide-diphospho-sugar transferases"/>
    <property type="match status" value="1"/>
</dbReference>
<dbReference type="InterPro" id="IPR023198">
    <property type="entry name" value="PGP-like_dom2"/>
</dbReference>
<evidence type="ECO:0000313" key="6">
    <source>
        <dbReference type="EMBL" id="AXN58458.1"/>
    </source>
</evidence>
<name>A0A346FKF3_9CAUD</name>
<proteinExistence type="predicted"/>
<keyword evidence="2" id="KW-0479">Metal-binding</keyword>
<evidence type="ECO:0000256" key="2">
    <source>
        <dbReference type="ARBA" id="ARBA00022723"/>
    </source>
</evidence>
<dbReference type="Proteomes" id="UP000259950">
    <property type="component" value="Segment"/>
</dbReference>
<dbReference type="InterPro" id="IPR029044">
    <property type="entry name" value="Nucleotide-diphossugar_trans"/>
</dbReference>
<dbReference type="InterPro" id="IPR023214">
    <property type="entry name" value="HAD_sf"/>
</dbReference>
<dbReference type="Pfam" id="PF00483">
    <property type="entry name" value="NTP_transferase"/>
    <property type="match status" value="1"/>
</dbReference>
<dbReference type="InterPro" id="IPR051600">
    <property type="entry name" value="Beta-PGM-like"/>
</dbReference>